<organism evidence="16 17">
    <name type="scientific">Temnothorax longispinosus</name>
    <dbReference type="NCBI Taxonomy" id="300112"/>
    <lineage>
        <taxon>Eukaryota</taxon>
        <taxon>Metazoa</taxon>
        <taxon>Ecdysozoa</taxon>
        <taxon>Arthropoda</taxon>
        <taxon>Hexapoda</taxon>
        <taxon>Insecta</taxon>
        <taxon>Pterygota</taxon>
        <taxon>Neoptera</taxon>
        <taxon>Endopterygota</taxon>
        <taxon>Hymenoptera</taxon>
        <taxon>Apocrita</taxon>
        <taxon>Aculeata</taxon>
        <taxon>Formicoidea</taxon>
        <taxon>Formicidae</taxon>
        <taxon>Myrmicinae</taxon>
        <taxon>Temnothorax</taxon>
    </lineage>
</organism>
<keyword evidence="11 14" id="KW-0472">Membrane</keyword>
<dbReference type="PANTHER" id="PTHR11351">
    <property type="entry name" value="ACYL-COA DESATURASE"/>
    <property type="match status" value="1"/>
</dbReference>
<keyword evidence="5" id="KW-0479">Metal-binding</keyword>
<feature type="transmembrane region" description="Helical" evidence="14">
    <location>
        <begin position="670"/>
        <end position="689"/>
    </location>
</feature>
<feature type="domain" description="Fatty acid desaturase" evidence="15">
    <location>
        <begin position="1303"/>
        <end position="1503"/>
    </location>
</feature>
<feature type="transmembrane region" description="Helical" evidence="14">
    <location>
        <begin position="337"/>
        <end position="359"/>
    </location>
</feature>
<feature type="transmembrane region" description="Helical" evidence="14">
    <location>
        <begin position="1330"/>
        <end position="1349"/>
    </location>
</feature>
<evidence type="ECO:0000313" key="17">
    <source>
        <dbReference type="Proteomes" id="UP000310200"/>
    </source>
</evidence>
<gene>
    <name evidence="16" type="ORF">DBV15_01581</name>
</gene>
<evidence type="ECO:0000256" key="8">
    <source>
        <dbReference type="ARBA" id="ARBA00023002"/>
    </source>
</evidence>
<dbReference type="PRINTS" id="PR00075">
    <property type="entry name" value="FACDDSATRASE"/>
</dbReference>
<evidence type="ECO:0000256" key="2">
    <source>
        <dbReference type="ARBA" id="ARBA00009295"/>
    </source>
</evidence>
<feature type="domain" description="Fatty acid desaturase" evidence="15">
    <location>
        <begin position="646"/>
        <end position="843"/>
    </location>
</feature>
<evidence type="ECO:0000256" key="5">
    <source>
        <dbReference type="ARBA" id="ARBA00022723"/>
    </source>
</evidence>
<keyword evidence="8 13" id="KW-0560">Oxidoreductase</keyword>
<dbReference type="InterPro" id="IPR001522">
    <property type="entry name" value="FADS-1_CS"/>
</dbReference>
<dbReference type="Proteomes" id="UP000310200">
    <property type="component" value="Unassembled WGS sequence"/>
</dbReference>
<dbReference type="InterPro" id="IPR005804">
    <property type="entry name" value="FA_desaturase_dom"/>
</dbReference>
<keyword evidence="6" id="KW-0276">Fatty acid metabolism</keyword>
<dbReference type="STRING" id="300112.A0A4S2KYE4"/>
<keyword evidence="4 13" id="KW-0812">Transmembrane</keyword>
<keyword evidence="10" id="KW-0443">Lipid metabolism</keyword>
<feature type="transmembrane region" description="Helical" evidence="14">
    <location>
        <begin position="634"/>
        <end position="658"/>
    </location>
</feature>
<dbReference type="GO" id="GO:0005506">
    <property type="term" value="F:iron ion binding"/>
    <property type="evidence" value="ECO:0007669"/>
    <property type="project" value="TreeGrafter"/>
</dbReference>
<name>A0A4S2KYE4_9HYME</name>
<feature type="transmembrane region" description="Helical" evidence="14">
    <location>
        <begin position="1270"/>
        <end position="1293"/>
    </location>
</feature>
<proteinExistence type="inferred from homology"/>
<feature type="transmembrane region" description="Helical" evidence="14">
    <location>
        <begin position="1448"/>
        <end position="1469"/>
    </location>
</feature>
<dbReference type="PANTHER" id="PTHR11351:SF31">
    <property type="entry name" value="DESATURASE 1, ISOFORM A-RELATED"/>
    <property type="match status" value="1"/>
</dbReference>
<accession>A0A4S2KYE4</accession>
<comment type="cofactor">
    <cofactor evidence="13">
        <name>Fe(2+)</name>
        <dbReference type="ChEBI" id="CHEBI:29033"/>
    </cofactor>
</comment>
<evidence type="ECO:0000313" key="16">
    <source>
        <dbReference type="EMBL" id="TGZ53228.1"/>
    </source>
</evidence>
<feature type="transmembrane region" description="Helical" evidence="14">
    <location>
        <begin position="92"/>
        <end position="112"/>
    </location>
</feature>
<protein>
    <submittedName>
        <fullName evidence="16">Acyl-CoA Delta(11) desaturase</fullName>
    </submittedName>
</protein>
<dbReference type="GO" id="GO:0005789">
    <property type="term" value="C:endoplasmic reticulum membrane"/>
    <property type="evidence" value="ECO:0007669"/>
    <property type="project" value="TreeGrafter"/>
</dbReference>
<comment type="domain">
    <text evidence="13">The histidine box domains are involved in binding the catalytic metal ions.</text>
</comment>
<feature type="transmembrane region" description="Helical" evidence="14">
    <location>
        <begin position="1299"/>
        <end position="1318"/>
    </location>
</feature>
<feature type="transmembrane region" description="Helical" evidence="14">
    <location>
        <begin position="1001"/>
        <end position="1022"/>
    </location>
</feature>
<sequence>MTGCSFVQARMVFHSCVSFRALYVSDYNIPKPIRSCERPAHLHEWATPHADLYVGTTTVLDLPEMSASKFGKFISDEALTKESYKTDYERKIVWRNIIILTYIHLAGIYGLYMAFFQAKYQSLIWAFAGSVVANLGVTTGSHRLWSHRSYKAKWPMRFILMILQTMAFQDNIYVWVRNHRVHHKFTDTDADPYSARRGFFFSHVGWLLIRKHPDVARKGATIDCSDLEQDPIVVFQKKWYTYLVALCCFIIPTLVPWWAWNESLWCSWHLVISRYCINLNAAWSVNSVAHMWGMKPYDKSLSSTENTGVAIVTFGEGWHNYHHAFPWDYKTGELGNYGLNITTAIIDFCAYLVWCRTYLSEMSATKFGKSISDKALTKESYKTDYEWKIIWQNVIIFAYTYLAGFYGLYMLCFQAKYQSVIWLFVVGLAASMGVTAGAHRLWAHRSYKAKWPMRFILMIFQSIAFQESIYKWARDHRVHHKFTDTDADPYNSRRGFFFSHIGWLLIRHHPDVARKGATIDCSDLMQDPFVVFQKKWYMYLMLLFCFIIPTLVPWWAWNESLWCSWNLVVCRYLLNLNSAFSVNSVAHMWGMKPYDKSLSSVDNTGVAIVAFGEGWHNYHHVFPWDYKTAELGNYALNCTTAFIDFCAYLGLGVTAGVHRLWTHQAYKAKWPLRIILVVFYASSGMNNLYDWVRDHRVHHKYTDTDADPHNSSRGFFFSHVGWLMMKKHPEVIRKGGQIDMSDILADPIATFSCKYFNILKFIFAFLLPVMVPVYGWNETWYRAFISQIIIRYTFVLNGTWSVNSAAHIWGSKPYDSYINPTENRWVSIITNGEGWHNYHHVFPWDYKAAELQYSKLATTNFINFFAKIGWAYDLKQPSQELVKTIAMKKGDGSHPLWSAVPYPAITAVGFAAGLSITAGDHRLWAHQWYMDNSVYNWVKNHRMHHKYCDTNGDPHNTQRGFFYTHMGWVMMKEHPEFIRKSKQLDLSDVLSDPVVAFGERYFLPLQLFFCVILPTAIPVYFWNETWGRAIMSQVFIRYMITSHSVWTINSIAHAWGTKPYNKNIRPSDNNFVNFVTVGEGYHNFHHVFPWDYRSSEKGNNAFNYTTFFIDTCAKLGLAYDLKYPSADLIKNVILKTVLLSTSIVVHLPTVKPANDEVSTEKTNTCNERFASSIFYICHLGERNNPPPVSTTKSVARAYEERKTDFLDSVQQSAKMAPNISSTISKKFEKDFQKKESSATMTINTDNENGTWNGTKIYTKTKGWFKTDLKWFNIISISLFHLYFVYACFTFQFLENLKTTAWIYIMNIMGGLGVTAGAHRLWTHRSYKAKWPLKIILVICYTSAGMNNLYEWVRDHRVHHKYTDTDADPHNSKRGFFFSHVGWLMIKKHPEVIQRGLEMDMNDILADPIAAFGYKYHSILKFIFAFLLPAMVPLYGWNETWYRAFVSQIILRYIFFLNCAWTVNSAAHIWGSKPYDAHMNPTQNRWVNIMTGGEGWHNYHHVFPWDYKASEFGSYFKYNITTLFIDLYAMIGWAYDLKQPSQELVKTIAMKKGDGSYPLWSAVPYPASKIE</sequence>
<dbReference type="CDD" id="cd03505">
    <property type="entry name" value="Delta9-FADS-like"/>
    <property type="match status" value="5"/>
</dbReference>
<evidence type="ECO:0000256" key="7">
    <source>
        <dbReference type="ARBA" id="ARBA00022989"/>
    </source>
</evidence>
<evidence type="ECO:0000256" key="12">
    <source>
        <dbReference type="ARBA" id="ARBA00023160"/>
    </source>
</evidence>
<dbReference type="GO" id="GO:0004768">
    <property type="term" value="F:stearoyl-CoA 9-desaturase activity"/>
    <property type="evidence" value="ECO:0007669"/>
    <property type="project" value="TreeGrafter"/>
</dbReference>
<evidence type="ECO:0000256" key="1">
    <source>
        <dbReference type="ARBA" id="ARBA00004141"/>
    </source>
</evidence>
<feature type="transmembrane region" description="Helical" evidence="14">
    <location>
        <begin position="755"/>
        <end position="776"/>
    </location>
</feature>
<evidence type="ECO:0000259" key="15">
    <source>
        <dbReference type="Pfam" id="PF00487"/>
    </source>
</evidence>
<evidence type="ECO:0000256" key="3">
    <source>
        <dbReference type="ARBA" id="ARBA00022516"/>
    </source>
</evidence>
<dbReference type="EMBL" id="QBLH01001083">
    <property type="protein sequence ID" value="TGZ53228.1"/>
    <property type="molecule type" value="Genomic_DNA"/>
</dbReference>
<feature type="domain" description="Fatty acid desaturase" evidence="15">
    <location>
        <begin position="131"/>
        <end position="326"/>
    </location>
</feature>
<dbReference type="Pfam" id="PF00487">
    <property type="entry name" value="FA_desaturase"/>
    <property type="match status" value="5"/>
</dbReference>
<comment type="subcellular location">
    <subcellularLocation>
        <location evidence="1">Membrane</location>
        <topology evidence="1">Multi-pass membrane protein</topology>
    </subcellularLocation>
</comment>
<feature type="transmembrane region" description="Helical" evidence="14">
    <location>
        <begin position="536"/>
        <end position="557"/>
    </location>
</feature>
<keyword evidence="12 13" id="KW-0275">Fatty acid biosynthesis</keyword>
<feature type="transmembrane region" description="Helical" evidence="14">
    <location>
        <begin position="1418"/>
        <end position="1436"/>
    </location>
</feature>
<feature type="transmembrane region" description="Helical" evidence="14">
    <location>
        <begin position="239"/>
        <end position="260"/>
    </location>
</feature>
<evidence type="ECO:0000256" key="4">
    <source>
        <dbReference type="ARBA" id="ARBA00022692"/>
    </source>
</evidence>
<comment type="similarity">
    <text evidence="2 13">Belongs to the fatty acid desaturase type 1 family.</text>
</comment>
<evidence type="ECO:0000256" key="10">
    <source>
        <dbReference type="ARBA" id="ARBA00023098"/>
    </source>
</evidence>
<dbReference type="GO" id="GO:0006636">
    <property type="term" value="P:unsaturated fatty acid biosynthetic process"/>
    <property type="evidence" value="ECO:0007669"/>
    <property type="project" value="TreeGrafter"/>
</dbReference>
<evidence type="ECO:0000256" key="11">
    <source>
        <dbReference type="ARBA" id="ARBA00023136"/>
    </source>
</evidence>
<evidence type="ECO:0000256" key="9">
    <source>
        <dbReference type="ARBA" id="ARBA00023004"/>
    </source>
</evidence>
<keyword evidence="17" id="KW-1185">Reference proteome</keyword>
<keyword evidence="7 14" id="KW-1133">Transmembrane helix</keyword>
<reference evidence="16 17" key="1">
    <citation type="journal article" date="2019" name="Philos. Trans. R. Soc. Lond., B, Biol. Sci.">
        <title>Ant behaviour and brain gene expression of defending hosts depend on the ecological success of the intruding social parasite.</title>
        <authorList>
            <person name="Kaur R."/>
            <person name="Stoldt M."/>
            <person name="Jongepier E."/>
            <person name="Feldmeyer B."/>
            <person name="Menzel F."/>
            <person name="Bornberg-Bauer E."/>
            <person name="Foitzik S."/>
        </authorList>
    </citation>
    <scope>NUCLEOTIDE SEQUENCE [LARGE SCALE GENOMIC DNA]</scope>
    <source>
        <tissue evidence="16">Whole body</tissue>
    </source>
</reference>
<dbReference type="InterPro" id="IPR015876">
    <property type="entry name" value="Acyl-CoA_DS"/>
</dbReference>
<feature type="transmembrane region" description="Helical" evidence="14">
    <location>
        <begin position="389"/>
        <end position="409"/>
    </location>
</feature>
<evidence type="ECO:0000256" key="14">
    <source>
        <dbReference type="SAM" id="Phobius"/>
    </source>
</evidence>
<keyword evidence="9" id="KW-0408">Iron</keyword>
<feature type="domain" description="Fatty acid desaturase" evidence="15">
    <location>
        <begin position="926"/>
        <end position="1089"/>
    </location>
</feature>
<evidence type="ECO:0000256" key="6">
    <source>
        <dbReference type="ARBA" id="ARBA00022832"/>
    </source>
</evidence>
<feature type="transmembrane region" description="Helical" evidence="14">
    <location>
        <begin position="421"/>
        <end position="443"/>
    </location>
</feature>
<keyword evidence="3 13" id="KW-0444">Lipid biosynthesis</keyword>
<feature type="transmembrane region" description="Helical" evidence="14">
    <location>
        <begin position="118"/>
        <end position="137"/>
    </location>
</feature>
<evidence type="ECO:0000256" key="13">
    <source>
        <dbReference type="RuleBase" id="RU000581"/>
    </source>
</evidence>
<dbReference type="PROSITE" id="PS00476">
    <property type="entry name" value="FATTY_ACID_DESATUR_1"/>
    <property type="match status" value="1"/>
</dbReference>
<feature type="domain" description="Fatty acid desaturase" evidence="15">
    <location>
        <begin position="421"/>
        <end position="623"/>
    </location>
</feature>
<comment type="caution">
    <text evidence="16">The sequence shown here is derived from an EMBL/GenBank/DDBJ whole genome shotgun (WGS) entry which is preliminary data.</text>
</comment>